<keyword evidence="3" id="KW-0813">Transport</keyword>
<dbReference type="InterPro" id="IPR050277">
    <property type="entry name" value="Sodium:Solute_Symporter"/>
</dbReference>
<comment type="similarity">
    <text evidence="2 8">Belongs to the sodium:solute symporter (SSF) (TC 2.A.21) family.</text>
</comment>
<dbReference type="InterPro" id="IPR001734">
    <property type="entry name" value="Na/solute_symporter"/>
</dbReference>
<dbReference type="InterPro" id="IPR018212">
    <property type="entry name" value="Na/solute_symporter_CS"/>
</dbReference>
<dbReference type="PANTHER" id="PTHR48086">
    <property type="entry name" value="SODIUM/PROLINE SYMPORTER-RELATED"/>
    <property type="match status" value="1"/>
</dbReference>
<proteinExistence type="inferred from homology"/>
<dbReference type="PROSITE" id="PS50283">
    <property type="entry name" value="NA_SOLUT_SYMP_3"/>
    <property type="match status" value="1"/>
</dbReference>
<feature type="transmembrane region" description="Helical" evidence="9">
    <location>
        <begin position="451"/>
        <end position="471"/>
    </location>
</feature>
<keyword evidence="5 9" id="KW-0812">Transmembrane</keyword>
<feature type="transmembrane region" description="Helical" evidence="9">
    <location>
        <begin position="369"/>
        <end position="386"/>
    </location>
</feature>
<evidence type="ECO:0000256" key="5">
    <source>
        <dbReference type="ARBA" id="ARBA00022692"/>
    </source>
</evidence>
<dbReference type="NCBIfam" id="TIGR00813">
    <property type="entry name" value="sss"/>
    <property type="match status" value="1"/>
</dbReference>
<feature type="transmembrane region" description="Helical" evidence="9">
    <location>
        <begin position="6"/>
        <end position="24"/>
    </location>
</feature>
<evidence type="ECO:0000313" key="11">
    <source>
        <dbReference type="Proteomes" id="UP000077856"/>
    </source>
</evidence>
<dbReference type="InterPro" id="IPR011849">
    <property type="entry name" value="Na/pantothenate_symporter"/>
</dbReference>
<dbReference type="GO" id="GO:0036376">
    <property type="term" value="P:sodium ion export across plasma membrane"/>
    <property type="evidence" value="ECO:0007669"/>
    <property type="project" value="InterPro"/>
</dbReference>
<dbReference type="InterPro" id="IPR038377">
    <property type="entry name" value="Na/Glc_symporter_sf"/>
</dbReference>
<dbReference type="Proteomes" id="UP000077856">
    <property type="component" value="Chromosome"/>
</dbReference>
<dbReference type="NCBIfam" id="TIGR02119">
    <property type="entry name" value="panF"/>
    <property type="match status" value="1"/>
</dbReference>
<organism evidence="10 11">
    <name type="scientific">Cytobacillus oceanisediminis 2691</name>
    <dbReference type="NCBI Taxonomy" id="1196031"/>
    <lineage>
        <taxon>Bacteria</taxon>
        <taxon>Bacillati</taxon>
        <taxon>Bacillota</taxon>
        <taxon>Bacilli</taxon>
        <taxon>Bacillales</taxon>
        <taxon>Bacillaceae</taxon>
        <taxon>Cytobacillus</taxon>
    </lineage>
</organism>
<dbReference type="eggNOG" id="COG4145">
    <property type="taxonomic scope" value="Bacteria"/>
</dbReference>
<feature type="transmembrane region" description="Helical" evidence="9">
    <location>
        <begin position="189"/>
        <end position="207"/>
    </location>
</feature>
<evidence type="ECO:0000313" key="10">
    <source>
        <dbReference type="EMBL" id="AND40591.1"/>
    </source>
</evidence>
<feature type="transmembrane region" description="Helical" evidence="9">
    <location>
        <begin position="124"/>
        <end position="146"/>
    </location>
</feature>
<sequence>MKWDVLIPIFLTLIATFAIGIVLHKKMKVKNANFQEDYFIGGRSLGPFVLTFTILASAASAGTFIGSPGVAYTSGFSWVLILLTQVGMGVYILGILGKKFAIVARKINAVTLTDFFKERYESKAVVLGSSIGVILFISAYMVAQFVGGARILESITGLPYKTGLLIFGLAVVLYTVYGGFRAVALTDAIQGIIMIFGGVLLWIFFLIKTDGFSGLIGKLVAEHPEMVELPGPSGATPLMLFSYFMLFGIAAIGLPHASVRGMTFKNTDSMHKSIIYSGMIMALFSIFFATLGPFVRVLYPDLSAPDMALPTLILDIMPGWVAGLVLSAPLAAIMSTVNSMLLVTSASVVKDIYLNYINPKASERKVAKLSYFSTLIIGLGVVLFALTPPDYLQFLVIYAIGGLEATFFAPIVFGLYWKRANAWGAIVSMYTGLISYIILGELFPNPFGMQTIVTATALSVILMIAVSCLTPRPSEQIIIKMWGNKKVENPHIKKTSIG</sequence>
<dbReference type="GO" id="GO:0015233">
    <property type="term" value="F:pantothenate transmembrane transporter activity"/>
    <property type="evidence" value="ECO:0007669"/>
    <property type="project" value="InterPro"/>
</dbReference>
<evidence type="ECO:0000256" key="1">
    <source>
        <dbReference type="ARBA" id="ARBA00004141"/>
    </source>
</evidence>
<dbReference type="GO" id="GO:0005886">
    <property type="term" value="C:plasma membrane"/>
    <property type="evidence" value="ECO:0007669"/>
    <property type="project" value="TreeGrafter"/>
</dbReference>
<gene>
    <name evidence="10" type="ORF">A361_16015</name>
</gene>
<dbReference type="CDD" id="cd10327">
    <property type="entry name" value="SLC5sbd_PanF"/>
    <property type="match status" value="1"/>
</dbReference>
<dbReference type="Gene3D" id="1.20.1730.10">
    <property type="entry name" value="Sodium/glucose cotransporter"/>
    <property type="match status" value="1"/>
</dbReference>
<dbReference type="PROSITE" id="PS00456">
    <property type="entry name" value="NA_SOLUT_SYMP_1"/>
    <property type="match status" value="1"/>
</dbReference>
<evidence type="ECO:0000256" key="2">
    <source>
        <dbReference type="ARBA" id="ARBA00006434"/>
    </source>
</evidence>
<evidence type="ECO:0000256" key="7">
    <source>
        <dbReference type="ARBA" id="ARBA00023136"/>
    </source>
</evidence>
<comment type="subcellular location">
    <subcellularLocation>
        <location evidence="1">Membrane</location>
        <topology evidence="1">Multi-pass membrane protein</topology>
    </subcellularLocation>
</comment>
<dbReference type="GO" id="GO:0015081">
    <property type="term" value="F:sodium ion transmembrane transporter activity"/>
    <property type="evidence" value="ECO:0007669"/>
    <property type="project" value="InterPro"/>
</dbReference>
<reference evidence="10 11" key="1">
    <citation type="submission" date="2016-04" db="EMBL/GenBank/DDBJ databases">
        <title>Complete genome sequence of Bacillus oceanisediminis strain 2691.</title>
        <authorList>
            <person name="Jeong H."/>
            <person name="Kim H.J."/>
            <person name="Lee D.-W."/>
        </authorList>
    </citation>
    <scope>NUCLEOTIDE SEQUENCE [LARGE SCALE GENOMIC DNA]</scope>
    <source>
        <strain evidence="10 11">2691</strain>
    </source>
</reference>
<keyword evidence="4" id="KW-1003">Cell membrane</keyword>
<protein>
    <submittedName>
        <fullName evidence="10">Sodium:pantothenate symporter</fullName>
    </submittedName>
</protein>
<feature type="transmembrane region" description="Helical" evidence="9">
    <location>
        <begin position="392"/>
        <end position="413"/>
    </location>
</feature>
<name>A0A161JUG7_9BACI</name>
<feature type="transmembrane region" description="Helical" evidence="9">
    <location>
        <begin position="77"/>
        <end position="96"/>
    </location>
</feature>
<feature type="transmembrane region" description="Helical" evidence="9">
    <location>
        <begin position="45"/>
        <end position="65"/>
    </location>
</feature>
<keyword evidence="7 9" id="KW-0472">Membrane</keyword>
<dbReference type="STRING" id="1196031.A361_16015"/>
<feature type="transmembrane region" description="Helical" evidence="9">
    <location>
        <begin position="420"/>
        <end position="439"/>
    </location>
</feature>
<keyword evidence="6 9" id="KW-1133">Transmembrane helix</keyword>
<feature type="transmembrane region" description="Helical" evidence="9">
    <location>
        <begin position="158"/>
        <end position="177"/>
    </location>
</feature>
<dbReference type="AlphaFoldDB" id="A0A161JUG7"/>
<evidence type="ECO:0000256" key="3">
    <source>
        <dbReference type="ARBA" id="ARBA00022448"/>
    </source>
</evidence>
<accession>A0A161JUG7</accession>
<evidence type="ECO:0000256" key="4">
    <source>
        <dbReference type="ARBA" id="ARBA00022475"/>
    </source>
</evidence>
<dbReference type="KEGG" id="bon:A361_16015"/>
<evidence type="ECO:0000256" key="6">
    <source>
        <dbReference type="ARBA" id="ARBA00022989"/>
    </source>
</evidence>
<feature type="transmembrane region" description="Helical" evidence="9">
    <location>
        <begin position="234"/>
        <end position="254"/>
    </location>
</feature>
<feature type="transmembrane region" description="Helical" evidence="9">
    <location>
        <begin position="274"/>
        <end position="299"/>
    </location>
</feature>
<dbReference type="EMBL" id="CP015506">
    <property type="protein sequence ID" value="AND40591.1"/>
    <property type="molecule type" value="Genomic_DNA"/>
</dbReference>
<evidence type="ECO:0000256" key="8">
    <source>
        <dbReference type="RuleBase" id="RU362091"/>
    </source>
</evidence>
<evidence type="ECO:0000256" key="9">
    <source>
        <dbReference type="SAM" id="Phobius"/>
    </source>
</evidence>
<dbReference type="PANTHER" id="PTHR48086:SF4">
    <property type="entry name" value="SODIUM_PANTOTHENATE SYMPORTER"/>
    <property type="match status" value="1"/>
</dbReference>
<feature type="transmembrane region" description="Helical" evidence="9">
    <location>
        <begin position="319"/>
        <end position="349"/>
    </location>
</feature>
<dbReference type="Pfam" id="PF00474">
    <property type="entry name" value="SSF"/>
    <property type="match status" value="1"/>
</dbReference>
<dbReference type="RefSeq" id="WP_019382205.1">
    <property type="nucleotide sequence ID" value="NZ_CP015506.1"/>
</dbReference>